<dbReference type="Gene3D" id="3.40.50.12780">
    <property type="entry name" value="N-terminal domain of ligase-like"/>
    <property type="match status" value="1"/>
</dbReference>
<dbReference type="eggNOG" id="KOG1180">
    <property type="taxonomic scope" value="Eukaryota"/>
</dbReference>
<evidence type="ECO:0000259" key="6">
    <source>
        <dbReference type="Pfam" id="PF00501"/>
    </source>
</evidence>
<dbReference type="InterPro" id="IPR042099">
    <property type="entry name" value="ANL_N_sf"/>
</dbReference>
<proteinExistence type="inferred from homology"/>
<dbReference type="KEGG" id="psq:PUNSTDRAFT_47052"/>
<dbReference type="GeneID" id="18882842"/>
<dbReference type="GO" id="GO:0035336">
    <property type="term" value="P:long-chain fatty-acyl-CoA metabolic process"/>
    <property type="evidence" value="ECO:0007669"/>
    <property type="project" value="TreeGrafter"/>
</dbReference>
<evidence type="ECO:0000256" key="2">
    <source>
        <dbReference type="ARBA" id="ARBA00022598"/>
    </source>
</evidence>
<dbReference type="PANTHER" id="PTHR43272:SF83">
    <property type="entry name" value="ACYL-COA SYNTHETASE LONG-CHAIN, ISOFORM J"/>
    <property type="match status" value="1"/>
</dbReference>
<dbReference type="PROSITE" id="PS00455">
    <property type="entry name" value="AMP_BINDING"/>
    <property type="match status" value="1"/>
</dbReference>
<keyword evidence="2" id="KW-0436">Ligase</keyword>
<dbReference type="GO" id="GO:0005524">
    <property type="term" value="F:ATP binding"/>
    <property type="evidence" value="ECO:0007669"/>
    <property type="project" value="UniProtKB-KW"/>
</dbReference>
<dbReference type="OMA" id="VENDCRA"/>
<dbReference type="GO" id="GO:0005783">
    <property type="term" value="C:endoplasmic reticulum"/>
    <property type="evidence" value="ECO:0007669"/>
    <property type="project" value="TreeGrafter"/>
</dbReference>
<keyword evidence="4" id="KW-0067">ATP-binding</keyword>
<accession>R7S4U5</accession>
<dbReference type="OrthoDB" id="1700726at2759"/>
<dbReference type="HOGENOM" id="CLU_824361_0_0_1"/>
<dbReference type="RefSeq" id="XP_007387646.1">
    <property type="nucleotide sequence ID" value="XM_007387584.1"/>
</dbReference>
<dbReference type="InterPro" id="IPR020845">
    <property type="entry name" value="AMP-binding_CS"/>
</dbReference>
<dbReference type="Pfam" id="PF00501">
    <property type="entry name" value="AMP-binding"/>
    <property type="match status" value="1"/>
</dbReference>
<evidence type="ECO:0000256" key="4">
    <source>
        <dbReference type="ARBA" id="ARBA00022840"/>
    </source>
</evidence>
<reference evidence="8" key="1">
    <citation type="journal article" date="2012" name="Science">
        <title>The Paleozoic origin of enzymatic lignin decomposition reconstructed from 31 fungal genomes.</title>
        <authorList>
            <person name="Floudas D."/>
            <person name="Binder M."/>
            <person name="Riley R."/>
            <person name="Barry K."/>
            <person name="Blanchette R.A."/>
            <person name="Henrissat B."/>
            <person name="Martinez A.T."/>
            <person name="Otillar R."/>
            <person name="Spatafora J.W."/>
            <person name="Yadav J.S."/>
            <person name="Aerts A."/>
            <person name="Benoit I."/>
            <person name="Boyd A."/>
            <person name="Carlson A."/>
            <person name="Copeland A."/>
            <person name="Coutinho P.M."/>
            <person name="de Vries R.P."/>
            <person name="Ferreira P."/>
            <person name="Findley K."/>
            <person name="Foster B."/>
            <person name="Gaskell J."/>
            <person name="Glotzer D."/>
            <person name="Gorecki P."/>
            <person name="Heitman J."/>
            <person name="Hesse C."/>
            <person name="Hori C."/>
            <person name="Igarashi K."/>
            <person name="Jurgens J.A."/>
            <person name="Kallen N."/>
            <person name="Kersten P."/>
            <person name="Kohler A."/>
            <person name="Kuees U."/>
            <person name="Kumar T.K.A."/>
            <person name="Kuo A."/>
            <person name="LaButti K."/>
            <person name="Larrondo L.F."/>
            <person name="Lindquist E."/>
            <person name="Ling A."/>
            <person name="Lombard V."/>
            <person name="Lucas S."/>
            <person name="Lundell T."/>
            <person name="Martin R."/>
            <person name="McLaughlin D.J."/>
            <person name="Morgenstern I."/>
            <person name="Morin E."/>
            <person name="Murat C."/>
            <person name="Nagy L.G."/>
            <person name="Nolan M."/>
            <person name="Ohm R.A."/>
            <person name="Patyshakuliyeva A."/>
            <person name="Rokas A."/>
            <person name="Ruiz-Duenas F.J."/>
            <person name="Sabat G."/>
            <person name="Salamov A."/>
            <person name="Samejima M."/>
            <person name="Schmutz J."/>
            <person name="Slot J.C."/>
            <person name="St John F."/>
            <person name="Stenlid J."/>
            <person name="Sun H."/>
            <person name="Sun S."/>
            <person name="Syed K."/>
            <person name="Tsang A."/>
            <person name="Wiebenga A."/>
            <person name="Young D."/>
            <person name="Pisabarro A."/>
            <person name="Eastwood D.C."/>
            <person name="Martin F."/>
            <person name="Cullen D."/>
            <person name="Grigoriev I.V."/>
            <person name="Hibbett D.S."/>
        </authorList>
    </citation>
    <scope>NUCLEOTIDE SEQUENCE [LARGE SCALE GENOMIC DNA]</scope>
    <source>
        <strain evidence="8">HHB-11173 SS5</strain>
    </source>
</reference>
<sequence>MDHWTQSEPLKQPLEGIETIHNCVLYAARTHGTKKALGWHDVVDIIKEEKEVTKNVGGKEVKETKKWKYFQLSNYKYLNYLEVQEAVSEVARGLVDLGVTADDTFNVYASTSLNWQLVAHTCASISTAIATAYDLLGEAGQTHSLNELNCGGVYTDAELLPVLAKVIGNTPSLRIVIYSGEAKPSVLDSIQQMRENIQPLSPDTTKDRFPTPSSVACIMYTSGTTSAPKGIVITHSDAIAVIGTLYKLLGHHFNTDDAFLAYLPLTHILKYIVELCLFFVGMTIGYGRIKTLTDQSIRGCSGDMVAFKPTIMVGVPAVWELIWKGIVSQVQSGGAVTKSVFSGALTPAPSQVQ</sequence>
<dbReference type="InterPro" id="IPR000873">
    <property type="entry name" value="AMP-dep_synth/lig_dom"/>
</dbReference>
<dbReference type="AlphaFoldDB" id="R7S4U5"/>
<evidence type="ECO:0000313" key="7">
    <source>
        <dbReference type="EMBL" id="EIN05243.1"/>
    </source>
</evidence>
<name>R7S4U5_PUNST</name>
<gene>
    <name evidence="7" type="ORF">PUNSTDRAFT_47052</name>
</gene>
<protein>
    <submittedName>
        <fullName evidence="7">Acetyl-CoA synthetase-like protein</fullName>
    </submittedName>
</protein>
<dbReference type="Proteomes" id="UP000054196">
    <property type="component" value="Unassembled WGS sequence"/>
</dbReference>
<keyword evidence="8" id="KW-1185">Reference proteome</keyword>
<comment type="similarity">
    <text evidence="1">Belongs to the ATP-dependent AMP-binding enzyme family.</text>
</comment>
<feature type="domain" description="AMP-dependent synthetase/ligase" evidence="6">
    <location>
        <begin position="73"/>
        <end position="324"/>
    </location>
</feature>
<dbReference type="GO" id="GO:0005886">
    <property type="term" value="C:plasma membrane"/>
    <property type="evidence" value="ECO:0007669"/>
    <property type="project" value="TreeGrafter"/>
</dbReference>
<dbReference type="GO" id="GO:0005811">
    <property type="term" value="C:lipid droplet"/>
    <property type="evidence" value="ECO:0007669"/>
    <property type="project" value="TreeGrafter"/>
</dbReference>
<keyword evidence="3" id="KW-0547">Nucleotide-binding</keyword>
<evidence type="ECO:0000256" key="5">
    <source>
        <dbReference type="ARBA" id="ARBA00036813"/>
    </source>
</evidence>
<organism evidence="7 8">
    <name type="scientific">Punctularia strigosozonata (strain HHB-11173)</name>
    <name type="common">White-rot fungus</name>
    <dbReference type="NCBI Taxonomy" id="741275"/>
    <lineage>
        <taxon>Eukaryota</taxon>
        <taxon>Fungi</taxon>
        <taxon>Dikarya</taxon>
        <taxon>Basidiomycota</taxon>
        <taxon>Agaricomycotina</taxon>
        <taxon>Agaricomycetes</taxon>
        <taxon>Corticiales</taxon>
        <taxon>Punctulariaceae</taxon>
        <taxon>Punctularia</taxon>
    </lineage>
</organism>
<evidence type="ECO:0000313" key="8">
    <source>
        <dbReference type="Proteomes" id="UP000054196"/>
    </source>
</evidence>
<evidence type="ECO:0000256" key="3">
    <source>
        <dbReference type="ARBA" id="ARBA00022741"/>
    </source>
</evidence>
<comment type="catalytic activity">
    <reaction evidence="5">
        <text>a long-chain fatty acid + ATP + CoA = a long-chain fatty acyl-CoA + AMP + diphosphate</text>
        <dbReference type="Rhea" id="RHEA:15421"/>
        <dbReference type="ChEBI" id="CHEBI:30616"/>
        <dbReference type="ChEBI" id="CHEBI:33019"/>
        <dbReference type="ChEBI" id="CHEBI:57287"/>
        <dbReference type="ChEBI" id="CHEBI:57560"/>
        <dbReference type="ChEBI" id="CHEBI:83139"/>
        <dbReference type="ChEBI" id="CHEBI:456215"/>
        <dbReference type="EC" id="6.2.1.3"/>
    </reaction>
</comment>
<dbReference type="PANTHER" id="PTHR43272">
    <property type="entry name" value="LONG-CHAIN-FATTY-ACID--COA LIGASE"/>
    <property type="match status" value="1"/>
</dbReference>
<evidence type="ECO:0000256" key="1">
    <source>
        <dbReference type="ARBA" id="ARBA00006432"/>
    </source>
</evidence>
<dbReference type="SUPFAM" id="SSF56801">
    <property type="entry name" value="Acetyl-CoA synthetase-like"/>
    <property type="match status" value="1"/>
</dbReference>
<dbReference type="GO" id="GO:0004467">
    <property type="term" value="F:long-chain fatty acid-CoA ligase activity"/>
    <property type="evidence" value="ECO:0007669"/>
    <property type="project" value="UniProtKB-EC"/>
</dbReference>
<dbReference type="EMBL" id="JH687551">
    <property type="protein sequence ID" value="EIN05243.1"/>
    <property type="molecule type" value="Genomic_DNA"/>
</dbReference>